<dbReference type="PANTHER" id="PTHR35936:SF35">
    <property type="entry name" value="L-CYSTINE-BINDING PROTEIN TCYJ"/>
    <property type="match status" value="1"/>
</dbReference>
<reference evidence="3 4" key="1">
    <citation type="submission" date="2016-07" db="EMBL/GenBank/DDBJ databases">
        <title>Draft Genome Sequence of Methylobrevis pamukkalensis PK2.</title>
        <authorList>
            <person name="Vasilenko O.V."/>
            <person name="Doronina N.V."/>
            <person name="Shmareva M.N."/>
            <person name="Tarlachkov S.V."/>
            <person name="Mustakhimov I."/>
            <person name="Trotsenko Y.A."/>
        </authorList>
    </citation>
    <scope>NUCLEOTIDE SEQUENCE [LARGE SCALE GENOMIC DNA]</scope>
    <source>
        <strain evidence="3 4">PK2</strain>
    </source>
</reference>
<dbReference type="InterPro" id="IPR001638">
    <property type="entry name" value="Solute-binding_3/MltF_N"/>
</dbReference>
<evidence type="ECO:0000313" key="4">
    <source>
        <dbReference type="Proteomes" id="UP000094622"/>
    </source>
</evidence>
<name>A0A1E3H0M0_9HYPH</name>
<comment type="caution">
    <text evidence="3">The sequence shown here is derived from an EMBL/GenBank/DDBJ whole genome shotgun (WGS) entry which is preliminary data.</text>
</comment>
<evidence type="ECO:0000313" key="3">
    <source>
        <dbReference type="EMBL" id="ODN69834.1"/>
    </source>
</evidence>
<dbReference type="PANTHER" id="PTHR35936">
    <property type="entry name" value="MEMBRANE-BOUND LYTIC MUREIN TRANSGLYCOSYLASE F"/>
    <property type="match status" value="1"/>
</dbReference>
<protein>
    <submittedName>
        <fullName evidence="3">Putative ABC transporter arginine-binding protein 2</fullName>
    </submittedName>
</protein>
<evidence type="ECO:0000256" key="1">
    <source>
        <dbReference type="ARBA" id="ARBA00022729"/>
    </source>
</evidence>
<accession>A0A1E3H0M0</accession>
<keyword evidence="4" id="KW-1185">Reference proteome</keyword>
<evidence type="ECO:0000259" key="2">
    <source>
        <dbReference type="SMART" id="SM00062"/>
    </source>
</evidence>
<sequence>MKRNAESPRPSIALLQLVAVLVASFAFGAFGVRAAEDGIVPRLIDPGLVAAEQPARPGVIRFVTSDDFPPFNFTDGGGRLIGYNVELARTLCRQAAVACTIQVRPFEELAGALAANEADAAIAGLADTAAARETLAFTQPYLRLPARFVTRTSFAGDAIPETLSGFAVGVVTGSRYEDYLRDFFPGSRRIGFVAQEEALAALASEKVDAVFGDSLSLGFWLTGPAAKGCCRLAGAAYVETAYFPGALRIAVRREDRDLAVFLDAALVRLDQQQRLDDLYRRFFPVGIY</sequence>
<organism evidence="3 4">
    <name type="scientific">Methylobrevis pamukkalensis</name>
    <dbReference type="NCBI Taxonomy" id="1439726"/>
    <lineage>
        <taxon>Bacteria</taxon>
        <taxon>Pseudomonadati</taxon>
        <taxon>Pseudomonadota</taxon>
        <taxon>Alphaproteobacteria</taxon>
        <taxon>Hyphomicrobiales</taxon>
        <taxon>Pleomorphomonadaceae</taxon>
        <taxon>Methylobrevis</taxon>
    </lineage>
</organism>
<dbReference type="SUPFAM" id="SSF53850">
    <property type="entry name" value="Periplasmic binding protein-like II"/>
    <property type="match status" value="1"/>
</dbReference>
<feature type="domain" description="Solute-binding protein family 3/N-terminal" evidence="2">
    <location>
        <begin position="59"/>
        <end position="286"/>
    </location>
</feature>
<keyword evidence="1" id="KW-0732">Signal</keyword>
<proteinExistence type="predicted"/>
<dbReference type="AlphaFoldDB" id="A0A1E3H0M0"/>
<dbReference type="Gene3D" id="3.40.190.10">
    <property type="entry name" value="Periplasmic binding protein-like II"/>
    <property type="match status" value="2"/>
</dbReference>
<dbReference type="Pfam" id="PF00497">
    <property type="entry name" value="SBP_bac_3"/>
    <property type="match status" value="1"/>
</dbReference>
<dbReference type="SMART" id="SM00062">
    <property type="entry name" value="PBPb"/>
    <property type="match status" value="1"/>
</dbReference>
<gene>
    <name evidence="3" type="primary">artI_1</name>
    <name evidence="3" type="ORF">A6302_02874</name>
</gene>
<dbReference type="Proteomes" id="UP000094622">
    <property type="component" value="Unassembled WGS sequence"/>
</dbReference>
<dbReference type="EMBL" id="MCRJ01000072">
    <property type="protein sequence ID" value="ODN69834.1"/>
    <property type="molecule type" value="Genomic_DNA"/>
</dbReference>